<reference evidence="2" key="1">
    <citation type="submission" date="2020-11" db="EMBL/GenBank/DDBJ databases">
        <authorList>
            <consortium name="DOE Joint Genome Institute"/>
            <person name="Ahrendt S."/>
            <person name="Riley R."/>
            <person name="Andreopoulos W."/>
            <person name="LaButti K."/>
            <person name="Pangilinan J."/>
            <person name="Ruiz-duenas F.J."/>
            <person name="Barrasa J.M."/>
            <person name="Sanchez-Garcia M."/>
            <person name="Camarero S."/>
            <person name="Miyauchi S."/>
            <person name="Serrano A."/>
            <person name="Linde D."/>
            <person name="Babiker R."/>
            <person name="Drula E."/>
            <person name="Ayuso-Fernandez I."/>
            <person name="Pacheco R."/>
            <person name="Padilla G."/>
            <person name="Ferreira P."/>
            <person name="Barriuso J."/>
            <person name="Kellner H."/>
            <person name="Castanera R."/>
            <person name="Alfaro M."/>
            <person name="Ramirez L."/>
            <person name="Pisabarro A.G."/>
            <person name="Kuo A."/>
            <person name="Tritt A."/>
            <person name="Lipzen A."/>
            <person name="He G."/>
            <person name="Yan M."/>
            <person name="Ng V."/>
            <person name="Cullen D."/>
            <person name="Martin F."/>
            <person name="Rosso M.-N."/>
            <person name="Henrissat B."/>
            <person name="Hibbett D."/>
            <person name="Martinez A.T."/>
            <person name="Grigoriev I.V."/>
        </authorList>
    </citation>
    <scope>NUCLEOTIDE SEQUENCE</scope>
    <source>
        <strain evidence="2">AH 44721</strain>
    </source>
</reference>
<evidence type="ECO:0000256" key="1">
    <source>
        <dbReference type="SAM" id="MobiDB-lite"/>
    </source>
</evidence>
<feature type="compositionally biased region" description="Low complexity" evidence="1">
    <location>
        <begin position="667"/>
        <end position="678"/>
    </location>
</feature>
<dbReference type="InterPro" id="IPR032675">
    <property type="entry name" value="LRR_dom_sf"/>
</dbReference>
<sequence>MLFTAKQTVQADHGLLATHPPPYTPGPYTAVRASPVRVPSLVSLCVCALVPFPEQVHRLPVRLHPRFLDELIPDHPSLLDPRLWAVIVQIFDPLPASLASCTLPLADTHLPLLQTIPATPAFSLLTLLALDACPHLTDDSIVHLKFLHTLAALDASNNNLSSYAIQSLAATLDSQDIRGPWHLRILSLRNCRQVTNDAFPHLLRFPLLSVIDLRGTRCLPNSSIPFKPCSFDDLYHPTSLSAAISTLYDVQFDLFSSPNPAVLNIDTLYHPSPKSSAPVTPQDALVVIPSDRSRIKVGNAVLLEKQTQAREEEMAHERNKAAWYDRHERLETRSTSSHYRTERRVGETWTDNVSLPTGFQTRPMSHLTVPARTSAAFQLGEPAARTGVAMGTALNSAQTGISTDQFYKRIPRVSSKTGNPTSSLRLERRRIPESLLSSLNNDDDCLRLYRPPPPWSALEETLLILQEQEARAKQQRVWQRQSAAAEKQDGEWAVVDMNSARAARVKRELERVVEEAAKRRKATDVEYEIEQGLRLNNRYSRSAIPMSNLSISSASSSPAIPPQPLVTESTSKNPFRRRHRSFPASSAPVPVGSASASPSSVDNDIPMQTPVSGPGVPNDGTKSQNKLLVPISSLVVPTLTPEMKKGAAENNGKKMKSTSKTPGNVRNSKSSDNSSQSQFDWKSWGKPAS</sequence>
<gene>
    <name evidence="2" type="ORF">CPB84DRAFT_1846509</name>
</gene>
<accession>A0A9P5NQG7</accession>
<protein>
    <submittedName>
        <fullName evidence="2">Uncharacterized protein</fullName>
    </submittedName>
</protein>
<dbReference type="OrthoDB" id="3215314at2759"/>
<feature type="region of interest" description="Disordered" evidence="1">
    <location>
        <begin position="551"/>
        <end position="689"/>
    </location>
</feature>
<name>A0A9P5NQG7_GYMJU</name>
<comment type="caution">
    <text evidence="2">The sequence shown here is derived from an EMBL/GenBank/DDBJ whole genome shotgun (WGS) entry which is preliminary data.</text>
</comment>
<proteinExistence type="predicted"/>
<dbReference type="Gene3D" id="3.80.10.10">
    <property type="entry name" value="Ribonuclease Inhibitor"/>
    <property type="match status" value="1"/>
</dbReference>
<organism evidence="2 3">
    <name type="scientific">Gymnopilus junonius</name>
    <name type="common">Spectacular rustgill mushroom</name>
    <name type="synonym">Gymnopilus spectabilis subsp. junonius</name>
    <dbReference type="NCBI Taxonomy" id="109634"/>
    <lineage>
        <taxon>Eukaryota</taxon>
        <taxon>Fungi</taxon>
        <taxon>Dikarya</taxon>
        <taxon>Basidiomycota</taxon>
        <taxon>Agaricomycotina</taxon>
        <taxon>Agaricomycetes</taxon>
        <taxon>Agaricomycetidae</taxon>
        <taxon>Agaricales</taxon>
        <taxon>Agaricineae</taxon>
        <taxon>Hymenogastraceae</taxon>
        <taxon>Gymnopilus</taxon>
    </lineage>
</organism>
<dbReference type="AlphaFoldDB" id="A0A9P5NQG7"/>
<evidence type="ECO:0000313" key="2">
    <source>
        <dbReference type="EMBL" id="KAF8902098.1"/>
    </source>
</evidence>
<dbReference type="SUPFAM" id="SSF52047">
    <property type="entry name" value="RNI-like"/>
    <property type="match status" value="1"/>
</dbReference>
<dbReference type="Proteomes" id="UP000724874">
    <property type="component" value="Unassembled WGS sequence"/>
</dbReference>
<keyword evidence="3" id="KW-1185">Reference proteome</keyword>
<feature type="compositionally biased region" description="Low complexity" evidence="1">
    <location>
        <begin position="582"/>
        <end position="601"/>
    </location>
</feature>
<evidence type="ECO:0000313" key="3">
    <source>
        <dbReference type="Proteomes" id="UP000724874"/>
    </source>
</evidence>
<dbReference type="EMBL" id="JADNYJ010000038">
    <property type="protein sequence ID" value="KAF8902098.1"/>
    <property type="molecule type" value="Genomic_DNA"/>
</dbReference>